<evidence type="ECO:0000256" key="3">
    <source>
        <dbReference type="ARBA" id="ARBA00012922"/>
    </source>
</evidence>
<dbReference type="InParanoid" id="E5A5T6"/>
<feature type="domain" description="Amidase" evidence="7">
    <location>
        <begin position="111"/>
        <end position="583"/>
    </location>
</feature>
<dbReference type="InterPro" id="IPR023631">
    <property type="entry name" value="Amidase_dom"/>
</dbReference>
<proteinExistence type="inferred from homology"/>
<dbReference type="GeneID" id="13288969"/>
<dbReference type="AlphaFoldDB" id="E5A5T6"/>
<feature type="binding site" evidence="6">
    <location>
        <begin position="271"/>
        <end position="274"/>
    </location>
    <ligand>
        <name>substrate</name>
    </ligand>
</feature>
<comment type="similarity">
    <text evidence="2">Belongs to the amidase family.</text>
</comment>
<dbReference type="eggNOG" id="KOG1212">
    <property type="taxonomic scope" value="Eukaryota"/>
</dbReference>
<keyword evidence="9" id="KW-1185">Reference proteome</keyword>
<feature type="active site" description="Acyl-ester intermediate" evidence="5">
    <location>
        <position position="274"/>
    </location>
</feature>
<reference evidence="9" key="1">
    <citation type="journal article" date="2011" name="Nat. Commun.">
        <title>Effector diversification within compartments of the Leptosphaeria maculans genome affected by Repeat-Induced Point mutations.</title>
        <authorList>
            <person name="Rouxel T."/>
            <person name="Grandaubert J."/>
            <person name="Hane J.K."/>
            <person name="Hoede C."/>
            <person name="van de Wouw A.P."/>
            <person name="Couloux A."/>
            <person name="Dominguez V."/>
            <person name="Anthouard V."/>
            <person name="Bally P."/>
            <person name="Bourras S."/>
            <person name="Cozijnsen A.J."/>
            <person name="Ciuffetti L.M."/>
            <person name="Degrave A."/>
            <person name="Dilmaghani A."/>
            <person name="Duret L."/>
            <person name="Fudal I."/>
            <person name="Goodwin S.B."/>
            <person name="Gout L."/>
            <person name="Glaser N."/>
            <person name="Linglin J."/>
            <person name="Kema G.H.J."/>
            <person name="Lapalu N."/>
            <person name="Lawrence C.B."/>
            <person name="May K."/>
            <person name="Meyer M."/>
            <person name="Ollivier B."/>
            <person name="Poulain J."/>
            <person name="Schoch C.L."/>
            <person name="Simon A."/>
            <person name="Spatafora J.W."/>
            <person name="Stachowiak A."/>
            <person name="Turgeon B.G."/>
            <person name="Tyler B.M."/>
            <person name="Vincent D."/>
            <person name="Weissenbach J."/>
            <person name="Amselem J."/>
            <person name="Quesneville H."/>
            <person name="Oliver R.P."/>
            <person name="Wincker P."/>
            <person name="Balesdent M.-H."/>
            <person name="Howlett B.J."/>
        </authorList>
    </citation>
    <scope>NUCLEOTIDE SEQUENCE [LARGE SCALE GENOMIC DNA]</scope>
    <source>
        <strain evidence="9">JN3 / isolate v23.1.3 / race Av1-4-5-6-7-8</strain>
    </source>
</reference>
<evidence type="ECO:0000259" key="7">
    <source>
        <dbReference type="Pfam" id="PF01425"/>
    </source>
</evidence>
<dbReference type="Pfam" id="PF01425">
    <property type="entry name" value="Amidase"/>
    <property type="match status" value="1"/>
</dbReference>
<dbReference type="GO" id="GO:0004040">
    <property type="term" value="F:amidase activity"/>
    <property type="evidence" value="ECO:0007669"/>
    <property type="project" value="UniProtKB-EC"/>
</dbReference>
<dbReference type="EMBL" id="FP929135">
    <property type="protein sequence ID" value="CBX98981.1"/>
    <property type="molecule type" value="Genomic_DNA"/>
</dbReference>
<evidence type="ECO:0000256" key="1">
    <source>
        <dbReference type="ARBA" id="ARBA00001311"/>
    </source>
</evidence>
<dbReference type="PANTHER" id="PTHR46072:SF7">
    <property type="entry name" value="AMIDASE"/>
    <property type="match status" value="1"/>
</dbReference>
<dbReference type="HOGENOM" id="CLU_009600_9_2_1"/>
<feature type="binding site" evidence="6">
    <location>
        <position position="250"/>
    </location>
    <ligand>
        <name>substrate</name>
    </ligand>
</feature>
<dbReference type="STRING" id="985895.E5A5T6"/>
<evidence type="ECO:0000256" key="2">
    <source>
        <dbReference type="ARBA" id="ARBA00009199"/>
    </source>
</evidence>
<feature type="binding site" evidence="6">
    <location>
        <position position="224"/>
    </location>
    <ligand>
        <name>substrate</name>
    </ligand>
</feature>
<dbReference type="Proteomes" id="UP000002668">
    <property type="component" value="Genome"/>
</dbReference>
<evidence type="ECO:0000256" key="4">
    <source>
        <dbReference type="ARBA" id="ARBA00022801"/>
    </source>
</evidence>
<accession>E5A5T6</accession>
<dbReference type="InterPro" id="IPR020556">
    <property type="entry name" value="Amidase_CS"/>
</dbReference>
<dbReference type="VEuPathDB" id="FungiDB:LEMA_P082200.1"/>
<name>E5A5T6_LEPMJ</name>
<evidence type="ECO:0000256" key="5">
    <source>
        <dbReference type="PIRSR" id="PIRSR001221-1"/>
    </source>
</evidence>
<feature type="active site" description="Charge relay system" evidence="5">
    <location>
        <position position="250"/>
    </location>
</feature>
<evidence type="ECO:0000313" key="9">
    <source>
        <dbReference type="Proteomes" id="UP000002668"/>
    </source>
</evidence>
<dbReference type="EC" id="3.5.1.4" evidence="3"/>
<dbReference type="PIRSF" id="PIRSF001221">
    <property type="entry name" value="Amidase_fungi"/>
    <property type="match status" value="1"/>
</dbReference>
<dbReference type="Gene3D" id="3.90.1300.10">
    <property type="entry name" value="Amidase signature (AS) domain"/>
    <property type="match status" value="1"/>
</dbReference>
<comment type="catalytic activity">
    <reaction evidence="1">
        <text>a monocarboxylic acid amide + H2O = a monocarboxylate + NH4(+)</text>
        <dbReference type="Rhea" id="RHEA:12020"/>
        <dbReference type="ChEBI" id="CHEBI:15377"/>
        <dbReference type="ChEBI" id="CHEBI:28938"/>
        <dbReference type="ChEBI" id="CHEBI:35757"/>
        <dbReference type="ChEBI" id="CHEBI:83628"/>
        <dbReference type="EC" id="3.5.1.4"/>
    </reaction>
</comment>
<feature type="active site" description="Charge relay system" evidence="5">
    <location>
        <position position="166"/>
    </location>
</feature>
<dbReference type="PANTHER" id="PTHR46072">
    <property type="entry name" value="AMIDASE-RELATED-RELATED"/>
    <property type="match status" value="1"/>
</dbReference>
<dbReference type="InterPro" id="IPR036928">
    <property type="entry name" value="AS_sf"/>
</dbReference>
<keyword evidence="4" id="KW-0378">Hydrolase</keyword>
<sequence>MSETSQLPRPPLDRIPSTPRLSITRFRNIASALQENMTATWEASAKAKRESILAAIPPEWRLTTIPTVEEQPDVTTYMQRFLTSSEVTMTQSPANVIASKIAAGVWTAESVTLAFCHAASLAHQLLSCLHEIFFDAAIASAKELDAYYATHGRTVGPLHGVPVSLKDQFHVRGVETSMGYVGWLGTFEGVKGTGNEKVVESEMVELLRRAGAVLYVKTSVPATLMSGETVNNIIGYTLNPKNKRLTAGGSSGGEGALIGARGSPVGLGTDIGGSIRIPAAFNGLYGLRPSTGRLPYHGMANSMDGQNAVLSVVGPLATNAASLRLITQAILQQEPWNVDPAVHEIPWRPDPEQDIQNRATGSDGGLVFAVMRTDGIITPHPPVLRAIDQTVTALRNAGHEVLTWTPPSHQEIIDTGFNAWIFDAGADVKSAFALSGEPMPPQVSFYNTIAPDEEFTASRIAATNRKLRGLRRAYLAYWASTAQASRSGRKVDAVVCPVAPFASARRERYAYYGYSTWVNALDYTSVVVPVCTVDKGIDGRVGAFSALSGLDEEIQDDYDPDIYDGAHVSVQIVGRRLEEEKMLGIADFCLFKGILAEMCCAIRTLTVESRTIELHKYD</sequence>
<protein>
    <recommendedName>
        <fullName evidence="3">amidase</fullName>
        <ecNumber evidence="3">3.5.1.4</ecNumber>
    </recommendedName>
</protein>
<gene>
    <name evidence="8" type="ORF">LEMA_P082200.1</name>
</gene>
<organism evidence="8 9">
    <name type="scientific">Leptosphaeria maculans (strain JN3 / isolate v23.1.3 / race Av1-4-5-6-7-8)</name>
    <name type="common">Blackleg fungus</name>
    <name type="synonym">Phoma lingam</name>
    <dbReference type="NCBI Taxonomy" id="985895"/>
    <lineage>
        <taxon>Eukaryota</taxon>
        <taxon>Fungi</taxon>
        <taxon>Dikarya</taxon>
        <taxon>Ascomycota</taxon>
        <taxon>Pezizomycotina</taxon>
        <taxon>Dothideomycetes</taxon>
        <taxon>Pleosporomycetidae</taxon>
        <taxon>Pleosporales</taxon>
        <taxon>Pleosporineae</taxon>
        <taxon>Leptosphaeriaceae</taxon>
        <taxon>Plenodomus</taxon>
        <taxon>Plenodomus lingam/Leptosphaeria maculans species complex</taxon>
    </lineage>
</organism>
<dbReference type="OrthoDB" id="6428749at2759"/>
<evidence type="ECO:0000256" key="6">
    <source>
        <dbReference type="PIRSR" id="PIRSR001221-2"/>
    </source>
</evidence>
<dbReference type="PROSITE" id="PS00571">
    <property type="entry name" value="AMIDASES"/>
    <property type="match status" value="1"/>
</dbReference>
<dbReference type="SUPFAM" id="SSF75304">
    <property type="entry name" value="Amidase signature (AS) enzymes"/>
    <property type="match status" value="1"/>
</dbReference>
<evidence type="ECO:0000313" key="8">
    <source>
        <dbReference type="EMBL" id="CBX98981.1"/>
    </source>
</evidence>
<dbReference type="OMA" id="DSEHIQW"/>